<dbReference type="OrthoDB" id="9802035at2"/>
<dbReference type="PANTHER" id="PTHR30134:SF2">
    <property type="entry name" value="HYDROGENASE MATURATION FACTOR HYPB"/>
    <property type="match status" value="1"/>
</dbReference>
<evidence type="ECO:0000313" key="9">
    <source>
        <dbReference type="EMBL" id="PRD56196.1"/>
    </source>
</evidence>
<dbReference type="InterPro" id="IPR004392">
    <property type="entry name" value="Hyd_mat_HypB"/>
</dbReference>
<dbReference type="GO" id="GO:0008270">
    <property type="term" value="F:zinc ion binding"/>
    <property type="evidence" value="ECO:0007669"/>
    <property type="project" value="TreeGrafter"/>
</dbReference>
<dbReference type="GO" id="GO:0003924">
    <property type="term" value="F:GTPase activity"/>
    <property type="evidence" value="ECO:0007669"/>
    <property type="project" value="InterPro"/>
</dbReference>
<dbReference type="AlphaFoldDB" id="A0A2S9JSD2"/>
<keyword evidence="6" id="KW-0862">Zinc</keyword>
<comment type="caution">
    <text evidence="9">The sequence shown here is derived from an EMBL/GenBank/DDBJ whole genome shotgun (WGS) entry which is preliminary data.</text>
</comment>
<evidence type="ECO:0000256" key="5">
    <source>
        <dbReference type="ARBA" id="ARBA00022801"/>
    </source>
</evidence>
<dbReference type="InterPro" id="IPR003495">
    <property type="entry name" value="CobW/HypB/UreG_nucleotide-bd"/>
</dbReference>
<dbReference type="EMBL" id="PVBS01000001">
    <property type="protein sequence ID" value="PRD56196.1"/>
    <property type="molecule type" value="Genomic_DNA"/>
</dbReference>
<dbReference type="PIRSF" id="PIRSF005624">
    <property type="entry name" value="Ni-bind_GTPase"/>
    <property type="match status" value="1"/>
</dbReference>
<dbReference type="Gene3D" id="3.40.50.300">
    <property type="entry name" value="P-loop containing nucleotide triphosphate hydrolases"/>
    <property type="match status" value="1"/>
</dbReference>
<dbReference type="SUPFAM" id="SSF52540">
    <property type="entry name" value="P-loop containing nucleoside triphosphate hydrolases"/>
    <property type="match status" value="1"/>
</dbReference>
<dbReference type="InterPro" id="IPR027417">
    <property type="entry name" value="P-loop_NTPase"/>
</dbReference>
<evidence type="ECO:0000313" key="10">
    <source>
        <dbReference type="Proteomes" id="UP000238642"/>
    </source>
</evidence>
<evidence type="ECO:0000256" key="4">
    <source>
        <dbReference type="ARBA" id="ARBA00022741"/>
    </source>
</evidence>
<dbReference type="GO" id="GO:0005525">
    <property type="term" value="F:GTP binding"/>
    <property type="evidence" value="ECO:0007669"/>
    <property type="project" value="UniProtKB-KW"/>
</dbReference>
<dbReference type="Proteomes" id="UP000238642">
    <property type="component" value="Unassembled WGS sequence"/>
</dbReference>
<keyword evidence="10" id="KW-1185">Reference proteome</keyword>
<dbReference type="GO" id="GO:0051604">
    <property type="term" value="P:protein maturation"/>
    <property type="evidence" value="ECO:0007669"/>
    <property type="project" value="InterPro"/>
</dbReference>
<accession>A0A2S9JSD2</accession>
<keyword evidence="4" id="KW-0547">Nucleotide-binding</keyword>
<dbReference type="NCBIfam" id="TIGR00073">
    <property type="entry name" value="hypB"/>
    <property type="match status" value="1"/>
</dbReference>
<protein>
    <submittedName>
        <fullName evidence="9">Hydrogenase accessory protein HypB</fullName>
    </submittedName>
</protein>
<evidence type="ECO:0000256" key="1">
    <source>
        <dbReference type="ARBA" id="ARBA00006211"/>
    </source>
</evidence>
<dbReference type="RefSeq" id="WP_105722769.1">
    <property type="nucleotide sequence ID" value="NZ_PVBS01000001.1"/>
</dbReference>
<dbReference type="PANTHER" id="PTHR30134">
    <property type="entry name" value="HYDROGENASE PROTEIN ASSEMBLY PROTEIN, NICKEL CHAPERONE"/>
    <property type="match status" value="1"/>
</dbReference>
<organism evidence="9 10">
    <name type="scientific">Sphingobacterium gobiense</name>
    <dbReference type="NCBI Taxonomy" id="1382456"/>
    <lineage>
        <taxon>Bacteria</taxon>
        <taxon>Pseudomonadati</taxon>
        <taxon>Bacteroidota</taxon>
        <taxon>Sphingobacteriia</taxon>
        <taxon>Sphingobacteriales</taxon>
        <taxon>Sphingobacteriaceae</taxon>
        <taxon>Sphingobacterium</taxon>
    </lineage>
</organism>
<reference evidence="9 10" key="1">
    <citation type="submission" date="2018-02" db="EMBL/GenBank/DDBJ databases">
        <title>The draft genome of Sphingobacterium gobiense H7.</title>
        <authorList>
            <person name="Li L."/>
            <person name="Liu L."/>
            <person name="Zhang X."/>
            <person name="Wang T."/>
            <person name="Liang L."/>
        </authorList>
    </citation>
    <scope>NUCLEOTIDE SEQUENCE [LARGE SCALE GENOMIC DNA]</scope>
    <source>
        <strain evidence="9 10">ACCC 05757</strain>
    </source>
</reference>
<sequence length="237" mass="25838">MSNPTTPKSNQMPVGSVQCDNTTLNLLKANDFVAKAIRERLKDVCVINVCSSPGSGKTTLMQETGKRLSSELNIAVLVGDPETERDAVRMREVGINALQIVTGGMCHIEAQMVLQALDHINLEGVDLLFIENVGNLLCPAAFDLGEDYRVTLLASTEGDDKPKKYPRMFLTSELMLVSKADLLPYVPFSIEAVTKDAREVNPNLEMISISTLNGDGIDAWCNWLKEKVAAKKAVSLA</sequence>
<proteinExistence type="inferred from homology"/>
<evidence type="ECO:0000256" key="7">
    <source>
        <dbReference type="ARBA" id="ARBA00023134"/>
    </source>
</evidence>
<feature type="domain" description="CobW/HypB/UreG nucleotide-binding" evidence="8">
    <location>
        <begin position="46"/>
        <end position="207"/>
    </location>
</feature>
<dbReference type="GO" id="GO:0016151">
    <property type="term" value="F:nickel cation binding"/>
    <property type="evidence" value="ECO:0007669"/>
    <property type="project" value="InterPro"/>
</dbReference>
<keyword evidence="5" id="KW-0378">Hydrolase</keyword>
<gene>
    <name evidence="9" type="primary">hypB</name>
    <name evidence="9" type="ORF">C5749_02675</name>
</gene>
<keyword evidence="7" id="KW-0342">GTP-binding</keyword>
<evidence type="ECO:0000256" key="6">
    <source>
        <dbReference type="ARBA" id="ARBA00022833"/>
    </source>
</evidence>
<evidence type="ECO:0000259" key="8">
    <source>
        <dbReference type="Pfam" id="PF02492"/>
    </source>
</evidence>
<name>A0A2S9JSD2_9SPHI</name>
<keyword evidence="3" id="KW-0479">Metal-binding</keyword>
<evidence type="ECO:0000256" key="3">
    <source>
        <dbReference type="ARBA" id="ARBA00022723"/>
    </source>
</evidence>
<keyword evidence="2" id="KW-0533">Nickel</keyword>
<comment type="similarity">
    <text evidence="1">Belongs to the SIMIBI class G3E GTPase family. HypB/HupM subfamily.</text>
</comment>
<evidence type="ECO:0000256" key="2">
    <source>
        <dbReference type="ARBA" id="ARBA00022596"/>
    </source>
</evidence>
<dbReference type="Pfam" id="PF02492">
    <property type="entry name" value="cobW"/>
    <property type="match status" value="1"/>
</dbReference>